<accession>A0ABQ4HSV3</accession>
<reference evidence="2 3" key="1">
    <citation type="submission" date="2021-01" db="EMBL/GenBank/DDBJ databases">
        <title>Whole genome shotgun sequence of Verrucosispora andamanensis NBRC 109075.</title>
        <authorList>
            <person name="Komaki H."/>
            <person name="Tamura T."/>
        </authorList>
    </citation>
    <scope>NUCLEOTIDE SEQUENCE [LARGE SCALE GENOMIC DNA]</scope>
    <source>
        <strain evidence="2 3">NBRC 109075</strain>
    </source>
</reference>
<dbReference type="EMBL" id="BOOZ01000007">
    <property type="protein sequence ID" value="GIJ08710.1"/>
    <property type="molecule type" value="Genomic_DNA"/>
</dbReference>
<sequence>MKRDRVLSAAEVQRLSRPLGSGDEGGHEVTTPSCADAGGSSKSFHVKPRGVAGEVYDARPGHSVSIRLLMLSTPVVHRLAVFHVKHWPKTLVEPGSRYESSNPPACG</sequence>
<evidence type="ECO:0000313" key="2">
    <source>
        <dbReference type="EMBL" id="GIJ08710.1"/>
    </source>
</evidence>
<evidence type="ECO:0000256" key="1">
    <source>
        <dbReference type="SAM" id="MobiDB-lite"/>
    </source>
</evidence>
<proteinExistence type="predicted"/>
<feature type="region of interest" description="Disordered" evidence="1">
    <location>
        <begin position="1"/>
        <end position="42"/>
    </location>
</feature>
<gene>
    <name evidence="2" type="ORF">Van01_19240</name>
</gene>
<evidence type="ECO:0000313" key="3">
    <source>
        <dbReference type="Proteomes" id="UP000647017"/>
    </source>
</evidence>
<keyword evidence="3" id="KW-1185">Reference proteome</keyword>
<name>A0ABQ4HSV3_9ACTN</name>
<dbReference type="Proteomes" id="UP000647017">
    <property type="component" value="Unassembled WGS sequence"/>
</dbReference>
<protein>
    <submittedName>
        <fullName evidence="2">Uncharacterized protein</fullName>
    </submittedName>
</protein>
<comment type="caution">
    <text evidence="2">The sequence shown here is derived from an EMBL/GenBank/DDBJ whole genome shotgun (WGS) entry which is preliminary data.</text>
</comment>
<organism evidence="2 3">
    <name type="scientific">Micromonospora andamanensis</name>
    <dbReference type="NCBI Taxonomy" id="1287068"/>
    <lineage>
        <taxon>Bacteria</taxon>
        <taxon>Bacillati</taxon>
        <taxon>Actinomycetota</taxon>
        <taxon>Actinomycetes</taxon>
        <taxon>Micromonosporales</taxon>
        <taxon>Micromonosporaceae</taxon>
        <taxon>Micromonospora</taxon>
    </lineage>
</organism>